<dbReference type="InterPro" id="IPR013766">
    <property type="entry name" value="Thioredoxin_domain"/>
</dbReference>
<dbReference type="EMBL" id="RDQH01000330">
    <property type="protein sequence ID" value="RXI01145.1"/>
    <property type="molecule type" value="Genomic_DNA"/>
</dbReference>
<evidence type="ECO:0000313" key="9">
    <source>
        <dbReference type="EMBL" id="RXI01145.1"/>
    </source>
</evidence>
<evidence type="ECO:0000259" key="8">
    <source>
        <dbReference type="Pfam" id="PF00085"/>
    </source>
</evidence>
<dbReference type="PANTHER" id="PTHR18929:SF132">
    <property type="entry name" value="PROTEIN DISULFIDE-ISOMERASE A3"/>
    <property type="match status" value="1"/>
</dbReference>
<gene>
    <name evidence="9" type="ORF">DVH24_001379</name>
</gene>
<keyword evidence="5" id="KW-0256">Endoplasmic reticulum</keyword>
<evidence type="ECO:0000256" key="3">
    <source>
        <dbReference type="ARBA" id="ARBA00006347"/>
    </source>
</evidence>
<keyword evidence="10" id="KW-1185">Reference proteome</keyword>
<comment type="caution">
    <text evidence="9">The sequence shown here is derived from an EMBL/GenBank/DDBJ whole genome shotgun (WGS) entry which is preliminary data.</text>
</comment>
<keyword evidence="7" id="KW-0676">Redox-active center</keyword>
<dbReference type="GO" id="GO:0003756">
    <property type="term" value="F:protein disulfide isomerase activity"/>
    <property type="evidence" value="ECO:0007669"/>
    <property type="project" value="UniProtKB-EC"/>
</dbReference>
<dbReference type="GO" id="GO:0034976">
    <property type="term" value="P:response to endoplasmic reticulum stress"/>
    <property type="evidence" value="ECO:0007669"/>
    <property type="project" value="TreeGrafter"/>
</dbReference>
<comment type="catalytic activity">
    <reaction evidence="1">
        <text>Catalyzes the rearrangement of -S-S- bonds in proteins.</text>
        <dbReference type="EC" id="5.3.4.1"/>
    </reaction>
</comment>
<dbReference type="EC" id="5.3.4.1" evidence="4"/>
<name>A0A498K583_MALDO</name>
<evidence type="ECO:0000256" key="7">
    <source>
        <dbReference type="ARBA" id="ARBA00023284"/>
    </source>
</evidence>
<dbReference type="Pfam" id="PF00085">
    <property type="entry name" value="Thioredoxin"/>
    <property type="match status" value="1"/>
</dbReference>
<evidence type="ECO:0000256" key="1">
    <source>
        <dbReference type="ARBA" id="ARBA00001182"/>
    </source>
</evidence>
<dbReference type="InterPro" id="IPR036249">
    <property type="entry name" value="Thioredoxin-like_sf"/>
</dbReference>
<feature type="domain" description="Thioredoxin" evidence="8">
    <location>
        <begin position="250"/>
        <end position="302"/>
    </location>
</feature>
<protein>
    <recommendedName>
        <fullName evidence="4">protein disulfide-isomerase</fullName>
        <ecNumber evidence="4">5.3.4.1</ecNumber>
    </recommendedName>
</protein>
<dbReference type="SUPFAM" id="SSF52833">
    <property type="entry name" value="Thioredoxin-like"/>
    <property type="match status" value="1"/>
</dbReference>
<dbReference type="GO" id="GO:0005788">
    <property type="term" value="C:endoplasmic reticulum lumen"/>
    <property type="evidence" value="ECO:0007669"/>
    <property type="project" value="UniProtKB-SubCell"/>
</dbReference>
<comment type="similarity">
    <text evidence="3">Belongs to the protein disulfide isomerase family.</text>
</comment>
<evidence type="ECO:0000256" key="6">
    <source>
        <dbReference type="ARBA" id="ARBA00023235"/>
    </source>
</evidence>
<proteinExistence type="inferred from homology"/>
<dbReference type="AlphaFoldDB" id="A0A498K583"/>
<keyword evidence="6" id="KW-0413">Isomerase</keyword>
<evidence type="ECO:0000256" key="2">
    <source>
        <dbReference type="ARBA" id="ARBA00004319"/>
    </source>
</evidence>
<evidence type="ECO:0000256" key="4">
    <source>
        <dbReference type="ARBA" id="ARBA00012723"/>
    </source>
</evidence>
<reference evidence="9 10" key="1">
    <citation type="submission" date="2018-10" db="EMBL/GenBank/DDBJ databases">
        <title>A high-quality apple genome assembly.</title>
        <authorList>
            <person name="Hu J."/>
        </authorList>
    </citation>
    <scope>NUCLEOTIDE SEQUENCE [LARGE SCALE GENOMIC DNA]</scope>
    <source>
        <strain evidence="10">cv. HFTH1</strain>
        <tissue evidence="9">Young leaf</tissue>
    </source>
</reference>
<comment type="subcellular location">
    <subcellularLocation>
        <location evidence="2">Endoplasmic reticulum lumen</location>
    </subcellularLocation>
</comment>
<sequence length="303" mass="33968">MGGFAGMITESAHAHSHKPVLSTTEATIVAHVLGFLFKNVGATKSVGLSHTNITKRRHEVLRSLIYNLSHGKVKWHWILNSLLACYTDGKVGMNDVYLNKIHRWVGLYEVGKFVMVFNAEKVLDEIAKRQSEDAAGNLFDRMTPLFHNMVICSQFCINIGEFWNGWDPGGGLAKILGVMLCSKNHENHGDKYPHVFNISGDRNSFIDAGNAGKLDKVLHVVDSMLDDDGVEFFTNPNKKTMLFLNLTDLKVLVTDNIQEYVMSGKYVLLEFYAPWCGHCKKFPILHEVVVSDEKDSDVVIAKL</sequence>
<dbReference type="Proteomes" id="UP000290289">
    <property type="component" value="Chromosome 4"/>
</dbReference>
<dbReference type="STRING" id="3750.A0A498K583"/>
<dbReference type="GO" id="GO:0006457">
    <property type="term" value="P:protein folding"/>
    <property type="evidence" value="ECO:0007669"/>
    <property type="project" value="TreeGrafter"/>
</dbReference>
<dbReference type="PANTHER" id="PTHR18929">
    <property type="entry name" value="PROTEIN DISULFIDE ISOMERASE"/>
    <property type="match status" value="1"/>
</dbReference>
<organism evidence="9 10">
    <name type="scientific">Malus domestica</name>
    <name type="common">Apple</name>
    <name type="synonym">Pyrus malus</name>
    <dbReference type="NCBI Taxonomy" id="3750"/>
    <lineage>
        <taxon>Eukaryota</taxon>
        <taxon>Viridiplantae</taxon>
        <taxon>Streptophyta</taxon>
        <taxon>Embryophyta</taxon>
        <taxon>Tracheophyta</taxon>
        <taxon>Spermatophyta</taxon>
        <taxon>Magnoliopsida</taxon>
        <taxon>eudicotyledons</taxon>
        <taxon>Gunneridae</taxon>
        <taxon>Pentapetalae</taxon>
        <taxon>rosids</taxon>
        <taxon>fabids</taxon>
        <taxon>Rosales</taxon>
        <taxon>Rosaceae</taxon>
        <taxon>Amygdaloideae</taxon>
        <taxon>Maleae</taxon>
        <taxon>Malus</taxon>
    </lineage>
</organism>
<evidence type="ECO:0000313" key="10">
    <source>
        <dbReference type="Proteomes" id="UP000290289"/>
    </source>
</evidence>
<accession>A0A498K583</accession>
<dbReference type="Gene3D" id="3.40.30.10">
    <property type="entry name" value="Glutaredoxin"/>
    <property type="match status" value="1"/>
</dbReference>
<evidence type="ECO:0000256" key="5">
    <source>
        <dbReference type="ARBA" id="ARBA00022824"/>
    </source>
</evidence>